<dbReference type="EMBL" id="JALGBI010000001">
    <property type="protein sequence ID" value="MCJ0763296.1"/>
    <property type="molecule type" value="Genomic_DNA"/>
</dbReference>
<evidence type="ECO:0000256" key="1">
    <source>
        <dbReference type="SAM" id="SignalP"/>
    </source>
</evidence>
<evidence type="ECO:0000313" key="3">
    <source>
        <dbReference type="Proteomes" id="UP001139447"/>
    </source>
</evidence>
<dbReference type="InterPro" id="IPR010634">
    <property type="entry name" value="DUF1223"/>
</dbReference>
<sequence>MRNATNSIAAIVLCAWTSSVLGMQNGCAAQSGAALAPVIELYTSEGCSSCPPADRWLSSLKAQAAQEQAVVEAFHVGYWDSLGWVDRFATPAFTTRQRQVAAANGLRSIYTPQVVRNGRDGRYGEPAAQALAAGEPARAAISLRGTGEEAFEAMVTPLDASAPWSAYWTVTEHGHSSRVKAGENAGEFLQHDFVVRQYVPAGDYRGPARLTLRTLAADAQHPRRINLVVFEPRTGRPLQALSLGC</sequence>
<protein>
    <submittedName>
        <fullName evidence="2">DUF1223 domain-containing protein</fullName>
    </submittedName>
</protein>
<reference evidence="2" key="1">
    <citation type="submission" date="2022-03" db="EMBL/GenBank/DDBJ databases">
        <authorList>
            <person name="Woo C.Y."/>
        </authorList>
    </citation>
    <scope>NUCLEOTIDE SEQUENCE</scope>
    <source>
        <strain evidence="2">CYS-02</strain>
    </source>
</reference>
<dbReference type="RefSeq" id="WP_243305890.1">
    <property type="nucleotide sequence ID" value="NZ_JALGBI010000001.1"/>
</dbReference>
<feature type="chain" id="PRO_5040768356" evidence="1">
    <location>
        <begin position="23"/>
        <end position="245"/>
    </location>
</feature>
<gene>
    <name evidence="2" type="ORF">MMF98_08745</name>
</gene>
<dbReference type="PANTHER" id="PTHR36057">
    <property type="match status" value="1"/>
</dbReference>
<name>A0A9X2AQK8_9BURK</name>
<feature type="signal peptide" evidence="1">
    <location>
        <begin position="1"/>
        <end position="22"/>
    </location>
</feature>
<comment type="caution">
    <text evidence="2">The sequence shown here is derived from an EMBL/GenBank/DDBJ whole genome shotgun (WGS) entry which is preliminary data.</text>
</comment>
<keyword evidence="1" id="KW-0732">Signal</keyword>
<dbReference type="SUPFAM" id="SSF52833">
    <property type="entry name" value="Thioredoxin-like"/>
    <property type="match status" value="1"/>
</dbReference>
<dbReference type="AlphaFoldDB" id="A0A9X2AQK8"/>
<evidence type="ECO:0000313" key="2">
    <source>
        <dbReference type="EMBL" id="MCJ0763296.1"/>
    </source>
</evidence>
<organism evidence="2 3">
    <name type="scientific">Variovorax terrae</name>
    <dbReference type="NCBI Taxonomy" id="2923278"/>
    <lineage>
        <taxon>Bacteria</taxon>
        <taxon>Pseudomonadati</taxon>
        <taxon>Pseudomonadota</taxon>
        <taxon>Betaproteobacteria</taxon>
        <taxon>Burkholderiales</taxon>
        <taxon>Comamonadaceae</taxon>
        <taxon>Variovorax</taxon>
    </lineage>
</organism>
<dbReference type="Proteomes" id="UP001139447">
    <property type="component" value="Unassembled WGS sequence"/>
</dbReference>
<keyword evidence="3" id="KW-1185">Reference proteome</keyword>
<dbReference type="PANTHER" id="PTHR36057:SF1">
    <property type="entry name" value="LIPOPROTEIN LIPID ATTACHMENT SITE-LIKE PROTEIN, PUTATIVE (DUF1223)-RELATED"/>
    <property type="match status" value="1"/>
</dbReference>
<dbReference type="InterPro" id="IPR036249">
    <property type="entry name" value="Thioredoxin-like_sf"/>
</dbReference>
<accession>A0A9X2AQK8</accession>
<dbReference type="Pfam" id="PF06764">
    <property type="entry name" value="DUF1223"/>
    <property type="match status" value="1"/>
</dbReference>
<proteinExistence type="predicted"/>